<dbReference type="PANTHER" id="PTHR45833:SF1">
    <property type="entry name" value="METHIONINE SYNTHASE"/>
    <property type="match status" value="1"/>
</dbReference>
<keyword evidence="2" id="KW-0479">Metal-binding</keyword>
<dbReference type="PANTHER" id="PTHR45833">
    <property type="entry name" value="METHIONINE SYNTHASE"/>
    <property type="match status" value="1"/>
</dbReference>
<dbReference type="GO" id="GO:0046872">
    <property type="term" value="F:metal ion binding"/>
    <property type="evidence" value="ECO:0007669"/>
    <property type="project" value="UniProtKB-KW"/>
</dbReference>
<feature type="domain" description="B12-binding N-terminal" evidence="5">
    <location>
        <begin position="1"/>
        <end position="79"/>
    </location>
</feature>
<keyword evidence="3" id="KW-0170">Cobalt</keyword>
<comment type="caution">
    <text evidence="6">The sequence shown here is derived from an EMBL/GenBank/DDBJ whole genome shotgun (WGS) entry which is preliminary data.</text>
</comment>
<evidence type="ECO:0000313" key="6">
    <source>
        <dbReference type="EMBL" id="GAF83510.1"/>
    </source>
</evidence>
<dbReference type="SMART" id="SM01018">
    <property type="entry name" value="B12-binding_2"/>
    <property type="match status" value="1"/>
</dbReference>
<dbReference type="GO" id="GO:0031419">
    <property type="term" value="F:cobalamin binding"/>
    <property type="evidence" value="ECO:0007669"/>
    <property type="project" value="InterPro"/>
</dbReference>
<evidence type="ECO:0008006" key="7">
    <source>
        <dbReference type="Google" id="ProtNLM"/>
    </source>
</evidence>
<proteinExistence type="inferred from homology"/>
<evidence type="ECO:0000256" key="2">
    <source>
        <dbReference type="ARBA" id="ARBA00022723"/>
    </source>
</evidence>
<dbReference type="Pfam" id="PF02607">
    <property type="entry name" value="B12-binding_2"/>
    <property type="match status" value="1"/>
</dbReference>
<dbReference type="InterPro" id="IPR036724">
    <property type="entry name" value="Cobalamin-bd_sf"/>
</dbReference>
<accession>X0U4W7</accession>
<dbReference type="GO" id="GO:0008705">
    <property type="term" value="F:methionine synthase activity"/>
    <property type="evidence" value="ECO:0007669"/>
    <property type="project" value="TreeGrafter"/>
</dbReference>
<dbReference type="GO" id="GO:0050667">
    <property type="term" value="P:homocysteine metabolic process"/>
    <property type="evidence" value="ECO:0007669"/>
    <property type="project" value="TreeGrafter"/>
</dbReference>
<dbReference type="FunFam" id="3.40.50.280:FF:000003">
    <property type="entry name" value="Dimethylamine methyltransferase corrinoid protein"/>
    <property type="match status" value="1"/>
</dbReference>
<dbReference type="PROSITE" id="PS51332">
    <property type="entry name" value="B12_BINDING"/>
    <property type="match status" value="1"/>
</dbReference>
<feature type="non-terminal residue" evidence="6">
    <location>
        <position position="1"/>
    </location>
</feature>
<dbReference type="Gene3D" id="1.10.1240.10">
    <property type="entry name" value="Methionine synthase domain"/>
    <property type="match status" value="1"/>
</dbReference>
<dbReference type="SUPFAM" id="SSF47644">
    <property type="entry name" value="Methionine synthase domain"/>
    <property type="match status" value="1"/>
</dbReference>
<dbReference type="InterPro" id="IPR036594">
    <property type="entry name" value="Meth_synthase_dom"/>
</dbReference>
<dbReference type="EMBL" id="BARS01006125">
    <property type="protein sequence ID" value="GAF83510.1"/>
    <property type="molecule type" value="Genomic_DNA"/>
</dbReference>
<gene>
    <name evidence="6" type="ORF">S01H1_11976</name>
</gene>
<dbReference type="PROSITE" id="PS51337">
    <property type="entry name" value="B12_BINDING_NTER"/>
    <property type="match status" value="1"/>
</dbReference>
<dbReference type="SUPFAM" id="SSF52242">
    <property type="entry name" value="Cobalamin (vitamin B12)-binding domain"/>
    <property type="match status" value="1"/>
</dbReference>
<dbReference type="GO" id="GO:0046653">
    <property type="term" value="P:tetrahydrofolate metabolic process"/>
    <property type="evidence" value="ECO:0007669"/>
    <property type="project" value="TreeGrafter"/>
</dbReference>
<evidence type="ECO:0000256" key="3">
    <source>
        <dbReference type="ARBA" id="ARBA00023285"/>
    </source>
</evidence>
<dbReference type="InterPro" id="IPR050554">
    <property type="entry name" value="Met_Synthase/Corrinoid"/>
</dbReference>
<dbReference type="InterPro" id="IPR006158">
    <property type="entry name" value="Cobalamin-bd"/>
</dbReference>
<name>X0U4W7_9ZZZZ</name>
<dbReference type="CDD" id="cd02070">
    <property type="entry name" value="corrinoid_protein_B12-BD"/>
    <property type="match status" value="1"/>
</dbReference>
<dbReference type="Gene3D" id="3.40.50.280">
    <property type="entry name" value="Cobalamin-binding domain"/>
    <property type="match status" value="1"/>
</dbReference>
<evidence type="ECO:0000256" key="1">
    <source>
        <dbReference type="ARBA" id="ARBA00010854"/>
    </source>
</evidence>
<protein>
    <recommendedName>
        <fullName evidence="7">B12-binding domain-containing protein</fullName>
    </recommendedName>
</protein>
<comment type="similarity">
    <text evidence="1">Belongs to the methylamine corrinoid protein family.</text>
</comment>
<dbReference type="AlphaFoldDB" id="X0U4W7"/>
<dbReference type="InterPro" id="IPR003759">
    <property type="entry name" value="Cbl-bd_cap"/>
</dbReference>
<sequence length="198" mass="20707">GVIKGDIDGVKEMVRQAIDEGQEVQKILNEGLISGMSVVGQKFESGEFFLPEMVIASRAMKEGLELLSPLLKQADIKSTGIVILGTVKGDIHDIGKGIVGTMLEGGGFMVTDIGVDVDPDKFVEAAKEKNADIIGVSALLTTTMVGMKNVIDSVREAGLKTKVMIGGASITKEYADDIGADGYAPDAPAAVREAKGLV</sequence>
<organism evidence="6">
    <name type="scientific">marine sediment metagenome</name>
    <dbReference type="NCBI Taxonomy" id="412755"/>
    <lineage>
        <taxon>unclassified sequences</taxon>
        <taxon>metagenomes</taxon>
        <taxon>ecological metagenomes</taxon>
    </lineage>
</organism>
<evidence type="ECO:0000259" key="4">
    <source>
        <dbReference type="PROSITE" id="PS51332"/>
    </source>
</evidence>
<dbReference type="Pfam" id="PF02310">
    <property type="entry name" value="B12-binding"/>
    <property type="match status" value="1"/>
</dbReference>
<feature type="domain" description="B12-binding" evidence="4">
    <location>
        <begin position="79"/>
        <end position="198"/>
    </location>
</feature>
<evidence type="ECO:0000259" key="5">
    <source>
        <dbReference type="PROSITE" id="PS51337"/>
    </source>
</evidence>
<reference evidence="6" key="1">
    <citation type="journal article" date="2014" name="Front. Microbiol.">
        <title>High frequency of phylogenetically diverse reductive dehalogenase-homologous genes in deep subseafloor sedimentary metagenomes.</title>
        <authorList>
            <person name="Kawai M."/>
            <person name="Futagami T."/>
            <person name="Toyoda A."/>
            <person name="Takaki Y."/>
            <person name="Nishi S."/>
            <person name="Hori S."/>
            <person name="Arai W."/>
            <person name="Tsubouchi T."/>
            <person name="Morono Y."/>
            <person name="Uchiyama I."/>
            <person name="Ito T."/>
            <person name="Fujiyama A."/>
            <person name="Inagaki F."/>
            <person name="Takami H."/>
        </authorList>
    </citation>
    <scope>NUCLEOTIDE SEQUENCE</scope>
    <source>
        <strain evidence="6">Expedition CK06-06</strain>
    </source>
</reference>
<dbReference type="GO" id="GO:0005829">
    <property type="term" value="C:cytosol"/>
    <property type="evidence" value="ECO:0007669"/>
    <property type="project" value="TreeGrafter"/>
</dbReference>